<organism evidence="1 2">
    <name type="scientific">Clostridium ganghwense</name>
    <dbReference type="NCBI Taxonomy" id="312089"/>
    <lineage>
        <taxon>Bacteria</taxon>
        <taxon>Bacillati</taxon>
        <taxon>Bacillota</taxon>
        <taxon>Clostridia</taxon>
        <taxon>Eubacteriales</taxon>
        <taxon>Clostridiaceae</taxon>
        <taxon>Clostridium</taxon>
    </lineage>
</organism>
<dbReference type="Gene3D" id="1.10.10.60">
    <property type="entry name" value="Homeodomain-like"/>
    <property type="match status" value="1"/>
</dbReference>
<accession>A0ABT4CUS2</accession>
<evidence type="ECO:0008006" key="3">
    <source>
        <dbReference type="Google" id="ProtNLM"/>
    </source>
</evidence>
<sequence>MNREEFKSMSDKERIAWVCKEYNKGKTTAQIIKEYNLAKNTLGDTFRRNGYASDKSVGQYVINSSQHVNITQNQHKPNIIVENKKEIHKNIFPEEIKENLLQMIEWYKKQKEKEDEREQIFEWIKKNMQNKDLIEVPEITIDKQQLRGEVKTRSFTIYSDVLQKFNNFCSNQPYSKQDLLSMALLEYIDRYKK</sequence>
<dbReference type="EMBL" id="JAPQES010000014">
    <property type="protein sequence ID" value="MCY6372800.1"/>
    <property type="molecule type" value="Genomic_DNA"/>
</dbReference>
<keyword evidence="2" id="KW-1185">Reference proteome</keyword>
<dbReference type="RefSeq" id="WP_268051863.1">
    <property type="nucleotide sequence ID" value="NZ_JAPQES010000014.1"/>
</dbReference>
<dbReference type="Proteomes" id="UP001079657">
    <property type="component" value="Unassembled WGS sequence"/>
</dbReference>
<evidence type="ECO:0000313" key="2">
    <source>
        <dbReference type="Proteomes" id="UP001079657"/>
    </source>
</evidence>
<name>A0ABT4CUS2_9CLOT</name>
<gene>
    <name evidence="1" type="ORF">OXH55_19620</name>
</gene>
<evidence type="ECO:0000313" key="1">
    <source>
        <dbReference type="EMBL" id="MCY6372800.1"/>
    </source>
</evidence>
<reference evidence="1" key="1">
    <citation type="submission" date="2022-12" db="EMBL/GenBank/DDBJ databases">
        <authorList>
            <person name="Wang J."/>
        </authorList>
    </citation>
    <scope>NUCLEOTIDE SEQUENCE</scope>
    <source>
        <strain evidence="1">HY-42-06</strain>
    </source>
</reference>
<comment type="caution">
    <text evidence="1">The sequence shown here is derived from an EMBL/GenBank/DDBJ whole genome shotgun (WGS) entry which is preliminary data.</text>
</comment>
<proteinExistence type="predicted"/>
<protein>
    <recommendedName>
        <fullName evidence="3">DNA-binding protein</fullName>
    </recommendedName>
</protein>